<dbReference type="Pfam" id="PF08327">
    <property type="entry name" value="AHSA1"/>
    <property type="match status" value="1"/>
</dbReference>
<dbReference type="InterPro" id="IPR013538">
    <property type="entry name" value="ASHA1/2-like_C"/>
</dbReference>
<evidence type="ECO:0000256" key="1">
    <source>
        <dbReference type="ARBA" id="ARBA00006817"/>
    </source>
</evidence>
<comment type="similarity">
    <text evidence="1">Belongs to the AHA1 family.</text>
</comment>
<dbReference type="RefSeq" id="WP_161815753.1">
    <property type="nucleotide sequence ID" value="NZ_BLJN01000008.1"/>
</dbReference>
<evidence type="ECO:0000313" key="3">
    <source>
        <dbReference type="EMBL" id="GFE84143.1"/>
    </source>
</evidence>
<dbReference type="InterPro" id="IPR023393">
    <property type="entry name" value="START-like_dom_sf"/>
</dbReference>
<dbReference type="EMBL" id="BLJN01000008">
    <property type="protein sequence ID" value="GFE84143.1"/>
    <property type="molecule type" value="Genomic_DNA"/>
</dbReference>
<accession>A0A829YMV2</accession>
<organism evidence="3 4">
    <name type="scientific">Steroidobacter agaridevorans</name>
    <dbReference type="NCBI Taxonomy" id="2695856"/>
    <lineage>
        <taxon>Bacteria</taxon>
        <taxon>Pseudomonadati</taxon>
        <taxon>Pseudomonadota</taxon>
        <taxon>Gammaproteobacteria</taxon>
        <taxon>Steroidobacterales</taxon>
        <taxon>Steroidobacteraceae</taxon>
        <taxon>Steroidobacter</taxon>
    </lineage>
</organism>
<comment type="caution">
    <text evidence="3">The sequence shown here is derived from an EMBL/GenBank/DDBJ whole genome shotgun (WGS) entry which is preliminary data.</text>
</comment>
<evidence type="ECO:0000313" key="4">
    <source>
        <dbReference type="Proteomes" id="UP000445000"/>
    </source>
</evidence>
<evidence type="ECO:0000259" key="2">
    <source>
        <dbReference type="Pfam" id="PF08327"/>
    </source>
</evidence>
<dbReference type="Proteomes" id="UP000445000">
    <property type="component" value="Unassembled WGS sequence"/>
</dbReference>
<protein>
    <submittedName>
        <fullName evidence="3">Activator of HSP90 ATPase</fullName>
    </submittedName>
</protein>
<gene>
    <name evidence="3" type="ORF">GCM10011487_61430</name>
</gene>
<dbReference type="AlphaFoldDB" id="A0A829YMV2"/>
<keyword evidence="4" id="KW-1185">Reference proteome</keyword>
<dbReference type="Gene3D" id="3.30.530.20">
    <property type="match status" value="1"/>
</dbReference>
<reference evidence="4" key="1">
    <citation type="submission" date="2020-01" db="EMBL/GenBank/DDBJ databases">
        <title>'Steroidobacter agaridevorans' sp. nov., agar-degrading bacteria isolated from rhizosphere soils.</title>
        <authorList>
            <person name="Ikenaga M."/>
            <person name="Kataoka M."/>
            <person name="Murouchi A."/>
            <person name="Katsuragi S."/>
            <person name="Sakai M."/>
        </authorList>
    </citation>
    <scope>NUCLEOTIDE SEQUENCE [LARGE SCALE GENOMIC DNA]</scope>
    <source>
        <strain evidence="4">YU21-B</strain>
    </source>
</reference>
<dbReference type="CDD" id="cd08896">
    <property type="entry name" value="SRPBCC_CalC_Aha1-like_3"/>
    <property type="match status" value="1"/>
</dbReference>
<name>A0A829YMV2_9GAMM</name>
<feature type="domain" description="Activator of Hsp90 ATPase homologue 1/2-like C-terminal" evidence="2">
    <location>
        <begin position="24"/>
        <end position="159"/>
    </location>
</feature>
<proteinExistence type="inferred from homology"/>
<dbReference type="SUPFAM" id="SSF55961">
    <property type="entry name" value="Bet v1-like"/>
    <property type="match status" value="1"/>
</dbReference>
<sequence length="162" mass="18198">MSEFAAPPPTPIEQRELILTRIFKAPPAKVYRAWTEPELVKQWFAPAPWTISKVEYDLRPGGASLVVMRSPEGHEFANPGLFLEVVKNQKLVFTDAFAKAWQPSEKAFMVATVTFEDHDGGTKYTARAQHWSAADRETHEKMGFHEGWGQCADQLAALAARL</sequence>